<organism evidence="13 14">
    <name type="scientific">Hermetia illucens</name>
    <name type="common">Black soldier fly</name>
    <dbReference type="NCBI Taxonomy" id="343691"/>
    <lineage>
        <taxon>Eukaryota</taxon>
        <taxon>Metazoa</taxon>
        <taxon>Ecdysozoa</taxon>
        <taxon>Arthropoda</taxon>
        <taxon>Hexapoda</taxon>
        <taxon>Insecta</taxon>
        <taxon>Pterygota</taxon>
        <taxon>Neoptera</taxon>
        <taxon>Endopterygota</taxon>
        <taxon>Diptera</taxon>
        <taxon>Brachycera</taxon>
        <taxon>Stratiomyomorpha</taxon>
        <taxon>Stratiomyidae</taxon>
        <taxon>Hermetiinae</taxon>
        <taxon>Hermetia</taxon>
    </lineage>
</organism>
<evidence type="ECO:0000313" key="14">
    <source>
        <dbReference type="Proteomes" id="UP000594454"/>
    </source>
</evidence>
<keyword evidence="10" id="KW-0812">Transmembrane</keyword>
<dbReference type="InterPro" id="IPR050951">
    <property type="entry name" value="Retrovirus_Pol_polyprotein"/>
</dbReference>
<keyword evidence="10" id="KW-0472">Membrane</keyword>
<dbReference type="Pfam" id="PF03732">
    <property type="entry name" value="Retrotrans_gag"/>
    <property type="match status" value="1"/>
</dbReference>
<keyword evidence="8" id="KW-0862">Zinc</keyword>
<dbReference type="Pfam" id="PF17921">
    <property type="entry name" value="Integrase_H2C2"/>
    <property type="match status" value="1"/>
</dbReference>
<dbReference type="InterPro" id="IPR005162">
    <property type="entry name" value="Retrotrans_gag_dom"/>
</dbReference>
<evidence type="ECO:0000256" key="2">
    <source>
        <dbReference type="ARBA" id="ARBA00022679"/>
    </source>
</evidence>
<reference evidence="13 14" key="1">
    <citation type="submission" date="2020-11" db="EMBL/GenBank/DDBJ databases">
        <authorList>
            <person name="Wallbank WR R."/>
            <person name="Pardo Diaz C."/>
            <person name="Kozak K."/>
            <person name="Martin S."/>
            <person name="Jiggins C."/>
            <person name="Moest M."/>
            <person name="Warren A I."/>
            <person name="Generalovic N T."/>
            <person name="Byers J.R.P. K."/>
            <person name="Montejo-Kovacevich G."/>
            <person name="Yen C E."/>
        </authorList>
    </citation>
    <scope>NUCLEOTIDE SEQUENCE [LARGE SCALE GENOMIC DNA]</scope>
</reference>
<evidence type="ECO:0000256" key="1">
    <source>
        <dbReference type="ARBA" id="ARBA00012493"/>
    </source>
</evidence>
<dbReference type="PANTHER" id="PTHR37984:SF5">
    <property type="entry name" value="PROTEIN NYNRIN-LIKE"/>
    <property type="match status" value="1"/>
</dbReference>
<protein>
    <recommendedName>
        <fullName evidence="1">RNA-directed DNA polymerase</fullName>
        <ecNumber evidence="1">2.7.7.49</ecNumber>
    </recommendedName>
</protein>
<evidence type="ECO:0000256" key="10">
    <source>
        <dbReference type="SAM" id="Phobius"/>
    </source>
</evidence>
<evidence type="ECO:0000256" key="4">
    <source>
        <dbReference type="ARBA" id="ARBA00022722"/>
    </source>
</evidence>
<evidence type="ECO:0000256" key="8">
    <source>
        <dbReference type="PROSITE-ProRule" id="PRU00047"/>
    </source>
</evidence>
<accession>A0A7R8UJL3</accession>
<keyword evidence="8" id="KW-0863">Zinc-finger</keyword>
<dbReference type="PROSITE" id="PS50158">
    <property type="entry name" value="ZF_CCHC"/>
    <property type="match status" value="1"/>
</dbReference>
<dbReference type="GO" id="GO:0008270">
    <property type="term" value="F:zinc ion binding"/>
    <property type="evidence" value="ECO:0007669"/>
    <property type="project" value="UniProtKB-KW"/>
</dbReference>
<dbReference type="PANTHER" id="PTHR37984">
    <property type="entry name" value="PROTEIN CBG26694"/>
    <property type="match status" value="1"/>
</dbReference>
<evidence type="ECO:0000256" key="7">
    <source>
        <dbReference type="ARBA" id="ARBA00022918"/>
    </source>
</evidence>
<dbReference type="Gene3D" id="3.30.420.10">
    <property type="entry name" value="Ribonuclease H-like superfamily/Ribonuclease H"/>
    <property type="match status" value="1"/>
</dbReference>
<dbReference type="PROSITE" id="PS00141">
    <property type="entry name" value="ASP_PROTEASE"/>
    <property type="match status" value="1"/>
</dbReference>
<dbReference type="GO" id="GO:0003676">
    <property type="term" value="F:nucleic acid binding"/>
    <property type="evidence" value="ECO:0007669"/>
    <property type="project" value="InterPro"/>
</dbReference>
<dbReference type="GO" id="GO:0003964">
    <property type="term" value="F:RNA-directed DNA polymerase activity"/>
    <property type="evidence" value="ECO:0007669"/>
    <property type="project" value="UniProtKB-KW"/>
</dbReference>
<gene>
    <name evidence="13" type="ORF">HERILL_LOCUS4949</name>
</gene>
<dbReference type="InterPro" id="IPR012337">
    <property type="entry name" value="RNaseH-like_sf"/>
</dbReference>
<dbReference type="InterPro" id="IPR001878">
    <property type="entry name" value="Znf_CCHC"/>
</dbReference>
<dbReference type="InterPro" id="IPR001584">
    <property type="entry name" value="Integrase_cat-core"/>
</dbReference>
<feature type="transmembrane region" description="Helical" evidence="10">
    <location>
        <begin position="1485"/>
        <end position="1504"/>
    </location>
</feature>
<dbReference type="Gene3D" id="2.40.70.10">
    <property type="entry name" value="Acid Proteases"/>
    <property type="match status" value="1"/>
</dbReference>
<keyword evidence="3" id="KW-0548">Nucleotidyltransferase</keyword>
<feature type="domain" description="CCHC-type" evidence="11">
    <location>
        <begin position="279"/>
        <end position="296"/>
    </location>
</feature>
<dbReference type="GO" id="GO:0015074">
    <property type="term" value="P:DNA integration"/>
    <property type="evidence" value="ECO:0007669"/>
    <property type="project" value="InterPro"/>
</dbReference>
<dbReference type="EMBL" id="LR899010">
    <property type="protein sequence ID" value="CAD7081863.1"/>
    <property type="molecule type" value="Genomic_DNA"/>
</dbReference>
<keyword evidence="6" id="KW-0378">Hydrolase</keyword>
<evidence type="ECO:0000313" key="13">
    <source>
        <dbReference type="EMBL" id="CAD7081863.1"/>
    </source>
</evidence>
<dbReference type="EC" id="2.7.7.49" evidence="1"/>
<dbReference type="GO" id="GO:0006508">
    <property type="term" value="P:proteolysis"/>
    <property type="evidence" value="ECO:0007669"/>
    <property type="project" value="InterPro"/>
</dbReference>
<feature type="compositionally biased region" description="Low complexity" evidence="9">
    <location>
        <begin position="335"/>
        <end position="346"/>
    </location>
</feature>
<dbReference type="SUPFAM" id="SSF57756">
    <property type="entry name" value="Retrovirus zinc finger-like domains"/>
    <property type="match status" value="1"/>
</dbReference>
<dbReference type="Proteomes" id="UP000594454">
    <property type="component" value="Chromosome 2"/>
</dbReference>
<dbReference type="InterPro" id="IPR001969">
    <property type="entry name" value="Aspartic_peptidase_AS"/>
</dbReference>
<name>A0A7R8UJL3_HERIL</name>
<feature type="region of interest" description="Disordered" evidence="9">
    <location>
        <begin position="295"/>
        <end position="347"/>
    </location>
</feature>
<dbReference type="InterPro" id="IPR021109">
    <property type="entry name" value="Peptidase_aspartic_dom_sf"/>
</dbReference>
<dbReference type="InterPro" id="IPR022048">
    <property type="entry name" value="Envelope_fusion-like"/>
</dbReference>
<evidence type="ECO:0000256" key="3">
    <source>
        <dbReference type="ARBA" id="ARBA00022695"/>
    </source>
</evidence>
<dbReference type="GO" id="GO:0004190">
    <property type="term" value="F:aspartic-type endopeptidase activity"/>
    <property type="evidence" value="ECO:0007669"/>
    <property type="project" value="InterPro"/>
</dbReference>
<evidence type="ECO:0000259" key="12">
    <source>
        <dbReference type="PROSITE" id="PS50994"/>
    </source>
</evidence>
<evidence type="ECO:0000256" key="6">
    <source>
        <dbReference type="ARBA" id="ARBA00022801"/>
    </source>
</evidence>
<keyword evidence="14" id="KW-1185">Reference proteome</keyword>
<dbReference type="SMART" id="SM00343">
    <property type="entry name" value="ZnF_C2HC"/>
    <property type="match status" value="1"/>
</dbReference>
<dbReference type="OrthoDB" id="6932368at2759"/>
<evidence type="ECO:0000256" key="9">
    <source>
        <dbReference type="SAM" id="MobiDB-lite"/>
    </source>
</evidence>
<proteinExistence type="predicted"/>
<dbReference type="InterPro" id="IPR036397">
    <property type="entry name" value="RNaseH_sf"/>
</dbReference>
<keyword evidence="5" id="KW-0255">Endonuclease</keyword>
<dbReference type="Gene3D" id="1.10.340.70">
    <property type="match status" value="1"/>
</dbReference>
<sequence>MGAKFRVKVDSEILNLSEIEIIDRCDENITIELDGEFLNYESFVSKYFQRESTQLLGASGDTSFNLSDREEPIMALNFSDLKAFIPVFDGRAEDTFNFVYSCSQAIDLASESQKPILFKYIQTQIKGNAQIIILNESFDNWESLKNKLKEVYKESHSPLQLHRELISARQENSETVISYTQRIQTLQRRILTARESVVRKEHQIGENAYLAEQALMVFINGLRPQLSQYVVAQKPKSVEEASRLAQEEEQRLEVFKPIKNRDFTNRNVLPKIHKVSSDRKCYNCGKVGHLQRECRSKKRYDKNRNLNVGNDSGNSENRSKSRHNNFRRNNRERSQNQSDNNDNSESQEFRVNLVEVEESPRVHFFHDNRKLEFLIDTGSSLNLIAARHVFEENISKTESISFKGLNAVNNKSYGSTELKLEQNNSSFCIEFQVAKNCLLQEFDGILGIPFLLKTKSQINFEKDELICNGNTIRLYRKKMSIPPRSEITRYIQTYKNSGEEIFINGYNVDNVTIIDTLAKVNENGEIPITVYNGSDESKKINVSDIKVFNVQTETFKMVKQPVKIREEHMNEEEKTSIREIIHEYSELFADELSRNCKVNAIVPAENGKFIEMDGEHHEDVSEEILGYKHRSIIKDDMLNKHGDVIRKTNGKLVRQYQNGNFEEIPLIDDDNSATELIEDDQQNKEGGTDEQKTYIKEVVNKEEQERIIKSAHTGLLGGHRGINSCEEIIRRSYAWKNLKRDIEHYIKRCELCQKYKITRRNLKPPMVVEKLKSEPFERIQVDIVGPIQIKDHEQKIMTIQDNCTKYVRFIPVASLRAGEIVNKILNNWIAYFGIPKEILTDNGPEFANKLMTKLCKKLSIDQKYISIYHPQSNGSTERIHARLKEYIGTVIHEVEGDLELLSGFASLCFNQSNSTSVGISPQELLFGVKSTLMDDKTVIRTPNRDELEKDEVDARWILQLSIRTSLTGVAVQKLEYPGVYFKYISETQFIDEQINLIRIIDLTDIEVEINNVRHIIKGIDDICTKNLHQCKSFKSYGELQINRLNHNLNTAYGLLGISPHLRLGRDLRIKRGLINLVGSGFKMLFGTMDTNDADKIKEIIDAVEKNQFDIKEGMIKNSVLMSNINRQAKFIDAEQQNIKLKINKIINEIDKVYNLTNEQEKLLKIEVYYEELHSEISLKIEMINLRIEILRDSLLFLQSGTLHPFVLEPEQLISELNKLKEKNNLAVIPLIDNYKDIAKDLKLNAYIKEKKIFVTIKIDTVIPQEFIMYETLIFPYVKENQIVTLQNLNKYLIISKDKEFYTNVNDIECISINNRRICKPLPLKSSMAVNCISSLFFKQTDKFCEFRKLNSDLEIIHKINNLQLITVNSIETLYQCKCNTTQELKLIGTNMLMLTDDCTIHTVTMDYAPQKKEKETFIKQDKIIELEECCTHINLKEIKPSSSKLSKFSSNNLHELKDLASEIAENMNFWEKAVKPLPKFMRENITFSSITGLLIIIFILYVIVKCSKSNNCNFILFKKCFNYKCNTKTKQNSEDEVFYKSTQAINQNKEENELRVVRTRNLRLDY</sequence>
<dbReference type="SUPFAM" id="SSF53098">
    <property type="entry name" value="Ribonuclease H-like"/>
    <property type="match status" value="1"/>
</dbReference>
<dbReference type="InterPro" id="IPR041588">
    <property type="entry name" value="Integrase_H2C2"/>
</dbReference>
<keyword evidence="8" id="KW-0479">Metal-binding</keyword>
<dbReference type="PROSITE" id="PS50994">
    <property type="entry name" value="INTEGRASE"/>
    <property type="match status" value="1"/>
</dbReference>
<keyword evidence="7" id="KW-0695">RNA-directed DNA polymerase</keyword>
<dbReference type="Pfam" id="PF00098">
    <property type="entry name" value="zf-CCHC"/>
    <property type="match status" value="1"/>
</dbReference>
<feature type="domain" description="Integrase catalytic" evidence="12">
    <location>
        <begin position="771"/>
        <end position="929"/>
    </location>
</feature>
<dbReference type="Pfam" id="PF12259">
    <property type="entry name" value="Baculo_F"/>
    <property type="match status" value="1"/>
</dbReference>
<dbReference type="InParanoid" id="A0A7R8UJL3"/>
<feature type="compositionally biased region" description="Polar residues" evidence="9">
    <location>
        <begin position="305"/>
        <end position="316"/>
    </location>
</feature>
<evidence type="ECO:0000259" key="11">
    <source>
        <dbReference type="PROSITE" id="PS50158"/>
    </source>
</evidence>
<keyword evidence="10" id="KW-1133">Transmembrane helix</keyword>
<dbReference type="Gene3D" id="4.10.60.10">
    <property type="entry name" value="Zinc finger, CCHC-type"/>
    <property type="match status" value="1"/>
</dbReference>
<keyword evidence="2" id="KW-0808">Transferase</keyword>
<dbReference type="CDD" id="cd00303">
    <property type="entry name" value="retropepsin_like"/>
    <property type="match status" value="1"/>
</dbReference>
<evidence type="ECO:0000256" key="5">
    <source>
        <dbReference type="ARBA" id="ARBA00022759"/>
    </source>
</evidence>
<dbReference type="InterPro" id="IPR036875">
    <property type="entry name" value="Znf_CCHC_sf"/>
</dbReference>
<dbReference type="GO" id="GO:0004519">
    <property type="term" value="F:endonuclease activity"/>
    <property type="evidence" value="ECO:0007669"/>
    <property type="project" value="UniProtKB-KW"/>
</dbReference>
<dbReference type="Pfam" id="PF00665">
    <property type="entry name" value="rve"/>
    <property type="match status" value="1"/>
</dbReference>
<keyword evidence="4" id="KW-0540">Nuclease</keyword>